<dbReference type="Pfam" id="PF02355">
    <property type="entry name" value="SecD_SecF_C"/>
    <property type="match status" value="1"/>
</dbReference>
<feature type="transmembrane region" description="Helical" evidence="10">
    <location>
        <begin position="192"/>
        <end position="213"/>
    </location>
</feature>
<evidence type="ECO:0000256" key="8">
    <source>
        <dbReference type="ARBA" id="ARBA00023010"/>
    </source>
</evidence>
<dbReference type="NCBIfam" id="TIGR00966">
    <property type="entry name" value="transloc_SecF"/>
    <property type="match status" value="1"/>
</dbReference>
<dbReference type="NCBIfam" id="TIGR00916">
    <property type="entry name" value="2A0604s01"/>
    <property type="match status" value="1"/>
</dbReference>
<keyword evidence="8" id="KW-0811">Translocation</keyword>
<evidence type="ECO:0000256" key="1">
    <source>
        <dbReference type="ARBA" id="ARBA00004651"/>
    </source>
</evidence>
<dbReference type="AlphaFoldDB" id="A0A3B0SJ93"/>
<evidence type="ECO:0000256" key="6">
    <source>
        <dbReference type="ARBA" id="ARBA00022927"/>
    </source>
</evidence>
<dbReference type="InterPro" id="IPR055344">
    <property type="entry name" value="SecD_SecF_C_bact"/>
</dbReference>
<dbReference type="SUPFAM" id="SSF82866">
    <property type="entry name" value="Multidrug efflux transporter AcrB transmembrane domain"/>
    <property type="match status" value="1"/>
</dbReference>
<name>A0A3B0SJ93_9ZZZZ</name>
<feature type="domain" description="Protein export membrane protein SecD/SecF C-terminal" evidence="11">
    <location>
        <begin position="118"/>
        <end position="302"/>
    </location>
</feature>
<evidence type="ECO:0000256" key="9">
    <source>
        <dbReference type="ARBA" id="ARBA00023136"/>
    </source>
</evidence>
<evidence type="ECO:0000256" key="10">
    <source>
        <dbReference type="SAM" id="Phobius"/>
    </source>
</evidence>
<keyword evidence="6" id="KW-0653">Protein transport</keyword>
<dbReference type="PRINTS" id="PR01755">
    <property type="entry name" value="SECFTRNLCASE"/>
</dbReference>
<sequence>MNWMQAMYRGETHIDFISRRKTYFIVSGVLLAVIFLSLFTRGFEGSVDFTGGVIIDAPNTAGATVTEVRDALAEIGLPTARVQFTDAGAGVQNVLIQTEALDNDGQDALIATVAAITGVSTAETNLSAVGPTFGAEITARAIRALVIFLIVVALFISWRFEWKMAAAGLAALFHDLAVTAGIYSLFGIQVTPATVIAILTILGYSLYDTVVVFDKLKENIDEIGTRHSFAEIANLSMNQVLMRSLNTSLTSLLPVGSLLIVGSILLGAATLQEFALALFIGVAAGTYSSIFIATPLLTVWKEGEEEWSRAARRRSGAESQRATEVTVEAARERVATAAPARAPKHRKKHR</sequence>
<accession>A0A3B0SJ93</accession>
<comment type="subcellular location">
    <subcellularLocation>
        <location evidence="1">Cell membrane</location>
        <topology evidence="1">Multi-pass membrane protein</topology>
    </subcellularLocation>
</comment>
<organism evidence="12">
    <name type="scientific">hydrothermal vent metagenome</name>
    <dbReference type="NCBI Taxonomy" id="652676"/>
    <lineage>
        <taxon>unclassified sequences</taxon>
        <taxon>metagenomes</taxon>
        <taxon>ecological metagenomes</taxon>
    </lineage>
</organism>
<dbReference type="GO" id="GO:0015450">
    <property type="term" value="F:protein-transporting ATPase activity"/>
    <property type="evidence" value="ECO:0007669"/>
    <property type="project" value="InterPro"/>
</dbReference>
<protein>
    <recommendedName>
        <fullName evidence="2">Protein translocase subunit SecF</fullName>
    </recommendedName>
</protein>
<dbReference type="EMBL" id="UOEK01000199">
    <property type="protein sequence ID" value="VAW01017.1"/>
    <property type="molecule type" value="Genomic_DNA"/>
</dbReference>
<keyword evidence="7 10" id="KW-1133">Transmembrane helix</keyword>
<feature type="transmembrane region" description="Helical" evidence="10">
    <location>
        <begin position="165"/>
        <end position="186"/>
    </location>
</feature>
<evidence type="ECO:0000256" key="2">
    <source>
        <dbReference type="ARBA" id="ARBA00015792"/>
    </source>
</evidence>
<feature type="transmembrane region" description="Helical" evidence="10">
    <location>
        <begin position="141"/>
        <end position="158"/>
    </location>
</feature>
<evidence type="ECO:0000256" key="5">
    <source>
        <dbReference type="ARBA" id="ARBA00022692"/>
    </source>
</evidence>
<dbReference type="PANTHER" id="PTHR30081">
    <property type="entry name" value="PROTEIN-EXPORT MEMBRANE PROTEIN SEC"/>
    <property type="match status" value="1"/>
</dbReference>
<keyword evidence="3" id="KW-0813">Transport</keyword>
<evidence type="ECO:0000256" key="3">
    <source>
        <dbReference type="ARBA" id="ARBA00022448"/>
    </source>
</evidence>
<keyword evidence="9 10" id="KW-0472">Membrane</keyword>
<feature type="transmembrane region" description="Helical" evidence="10">
    <location>
        <begin position="274"/>
        <end position="300"/>
    </location>
</feature>
<dbReference type="GO" id="GO:0006886">
    <property type="term" value="P:intracellular protein transport"/>
    <property type="evidence" value="ECO:0007669"/>
    <property type="project" value="InterPro"/>
</dbReference>
<keyword evidence="5 10" id="KW-0812">Transmembrane</keyword>
<feature type="transmembrane region" description="Helical" evidence="10">
    <location>
        <begin position="21"/>
        <end position="39"/>
    </location>
</feature>
<dbReference type="InterPro" id="IPR022813">
    <property type="entry name" value="SecD/SecF_arch_bac"/>
</dbReference>
<dbReference type="InterPro" id="IPR005665">
    <property type="entry name" value="SecF_bac"/>
</dbReference>
<dbReference type="Gene3D" id="1.20.1640.10">
    <property type="entry name" value="Multidrug efflux transporter AcrB transmembrane domain"/>
    <property type="match status" value="1"/>
</dbReference>
<dbReference type="GO" id="GO:0005886">
    <property type="term" value="C:plasma membrane"/>
    <property type="evidence" value="ECO:0007669"/>
    <property type="project" value="UniProtKB-SubCell"/>
</dbReference>
<feature type="transmembrane region" description="Helical" evidence="10">
    <location>
        <begin position="249"/>
        <end position="268"/>
    </location>
</feature>
<proteinExistence type="inferred from homology"/>
<evidence type="ECO:0000313" key="12">
    <source>
        <dbReference type="EMBL" id="VAW01017.1"/>
    </source>
</evidence>
<dbReference type="PANTHER" id="PTHR30081:SF8">
    <property type="entry name" value="PROTEIN TRANSLOCASE SUBUNIT SECF"/>
    <property type="match status" value="1"/>
</dbReference>
<gene>
    <name evidence="12" type="ORF">MNBD_ACTINO02-258</name>
</gene>
<evidence type="ECO:0000259" key="11">
    <source>
        <dbReference type="Pfam" id="PF02355"/>
    </source>
</evidence>
<evidence type="ECO:0000256" key="7">
    <source>
        <dbReference type="ARBA" id="ARBA00022989"/>
    </source>
</evidence>
<evidence type="ECO:0000256" key="4">
    <source>
        <dbReference type="ARBA" id="ARBA00022475"/>
    </source>
</evidence>
<reference evidence="12" key="1">
    <citation type="submission" date="2018-06" db="EMBL/GenBank/DDBJ databases">
        <authorList>
            <person name="Zhirakovskaya E."/>
        </authorList>
    </citation>
    <scope>NUCLEOTIDE SEQUENCE</scope>
</reference>
<dbReference type="InterPro" id="IPR022645">
    <property type="entry name" value="SecD/SecF_bac"/>
</dbReference>
<keyword evidence="4" id="KW-1003">Cell membrane</keyword>
<dbReference type="HAMAP" id="MF_01464_B">
    <property type="entry name" value="SecF_B"/>
    <property type="match status" value="1"/>
</dbReference>
<dbReference type="InterPro" id="IPR048634">
    <property type="entry name" value="SecD_SecF_C"/>
</dbReference>